<dbReference type="PANTHER" id="PTHR47338:SF5">
    <property type="entry name" value="ZN(II)2CYS6 TRANSCRIPTION FACTOR (EUROFUNG)"/>
    <property type="match status" value="1"/>
</dbReference>
<dbReference type="GO" id="GO:0008270">
    <property type="term" value="F:zinc ion binding"/>
    <property type="evidence" value="ECO:0007669"/>
    <property type="project" value="InterPro"/>
</dbReference>
<evidence type="ECO:0000256" key="1">
    <source>
        <dbReference type="ARBA" id="ARBA00004123"/>
    </source>
</evidence>
<dbReference type="EMBL" id="JANKHO010003178">
    <property type="protein sequence ID" value="KAJ3485539.1"/>
    <property type="molecule type" value="Genomic_DNA"/>
</dbReference>
<evidence type="ECO:0000313" key="9">
    <source>
        <dbReference type="Proteomes" id="UP001148786"/>
    </source>
</evidence>
<evidence type="ECO:0000256" key="6">
    <source>
        <dbReference type="SAM" id="Phobius"/>
    </source>
</evidence>
<keyword evidence="3" id="KW-0805">Transcription regulation</keyword>
<evidence type="ECO:0000313" key="8">
    <source>
        <dbReference type="EMBL" id="KAJ3485539.1"/>
    </source>
</evidence>
<proteinExistence type="predicted"/>
<name>A0A9W8MNZ9_9AGAR</name>
<dbReference type="GO" id="GO:0006351">
    <property type="term" value="P:DNA-templated transcription"/>
    <property type="evidence" value="ECO:0007669"/>
    <property type="project" value="InterPro"/>
</dbReference>
<evidence type="ECO:0000256" key="3">
    <source>
        <dbReference type="ARBA" id="ARBA00023015"/>
    </source>
</evidence>
<dbReference type="GO" id="GO:0003677">
    <property type="term" value="F:DNA binding"/>
    <property type="evidence" value="ECO:0007669"/>
    <property type="project" value="InterPro"/>
</dbReference>
<gene>
    <name evidence="8" type="ORF">NLJ89_g11892</name>
</gene>
<feature type="domain" description="Xylanolytic transcriptional activator regulatory" evidence="7">
    <location>
        <begin position="8"/>
        <end position="96"/>
    </location>
</feature>
<keyword evidence="6" id="KW-0472">Membrane</keyword>
<keyword evidence="5" id="KW-0539">Nucleus</keyword>
<organism evidence="8 9">
    <name type="scientific">Agrocybe chaxingu</name>
    <dbReference type="NCBI Taxonomy" id="84603"/>
    <lineage>
        <taxon>Eukaryota</taxon>
        <taxon>Fungi</taxon>
        <taxon>Dikarya</taxon>
        <taxon>Basidiomycota</taxon>
        <taxon>Agaricomycotina</taxon>
        <taxon>Agaricomycetes</taxon>
        <taxon>Agaricomycetidae</taxon>
        <taxon>Agaricales</taxon>
        <taxon>Agaricineae</taxon>
        <taxon>Strophariaceae</taxon>
        <taxon>Agrocybe</taxon>
    </lineage>
</organism>
<dbReference type="InterPro" id="IPR007219">
    <property type="entry name" value="XnlR_reg_dom"/>
</dbReference>
<keyword evidence="4" id="KW-0804">Transcription</keyword>
<feature type="transmembrane region" description="Helical" evidence="6">
    <location>
        <begin position="205"/>
        <end position="225"/>
    </location>
</feature>
<dbReference type="Pfam" id="PF04082">
    <property type="entry name" value="Fungal_trans"/>
    <property type="match status" value="1"/>
</dbReference>
<evidence type="ECO:0000256" key="5">
    <source>
        <dbReference type="ARBA" id="ARBA00023242"/>
    </source>
</evidence>
<comment type="caution">
    <text evidence="8">The sequence shown here is derived from an EMBL/GenBank/DDBJ whole genome shotgun (WGS) entry which is preliminary data.</text>
</comment>
<keyword evidence="2" id="KW-0479">Metal-binding</keyword>
<dbReference type="AlphaFoldDB" id="A0A9W8MNZ9"/>
<dbReference type="GO" id="GO:0000981">
    <property type="term" value="F:DNA-binding transcription factor activity, RNA polymerase II-specific"/>
    <property type="evidence" value="ECO:0007669"/>
    <property type="project" value="InterPro"/>
</dbReference>
<keyword evidence="6" id="KW-0812">Transmembrane</keyword>
<protein>
    <recommendedName>
        <fullName evidence="7">Xylanolytic transcriptional activator regulatory domain-containing protein</fullName>
    </recommendedName>
</protein>
<evidence type="ECO:0000256" key="4">
    <source>
        <dbReference type="ARBA" id="ARBA00023163"/>
    </source>
</evidence>
<comment type="subcellular location">
    <subcellularLocation>
        <location evidence="1">Nucleus</location>
    </subcellularLocation>
</comment>
<dbReference type="OrthoDB" id="2123952at2759"/>
<dbReference type="InterPro" id="IPR050815">
    <property type="entry name" value="TF_fung"/>
</dbReference>
<dbReference type="GO" id="GO:0005634">
    <property type="term" value="C:nucleus"/>
    <property type="evidence" value="ECO:0007669"/>
    <property type="project" value="UniProtKB-SubCell"/>
</dbReference>
<keyword evidence="6" id="KW-1133">Transmembrane helix</keyword>
<keyword evidence="9" id="KW-1185">Reference proteome</keyword>
<reference evidence="8" key="1">
    <citation type="submission" date="2022-07" db="EMBL/GenBank/DDBJ databases">
        <title>Genome Sequence of Agrocybe chaxingu.</title>
        <authorList>
            <person name="Buettner E."/>
        </authorList>
    </citation>
    <scope>NUCLEOTIDE SEQUENCE</scope>
    <source>
        <strain evidence="8">MP-N11</strain>
    </source>
</reference>
<dbReference type="Proteomes" id="UP001148786">
    <property type="component" value="Unassembled WGS sequence"/>
</dbReference>
<accession>A0A9W8MNZ9</accession>
<dbReference type="CDD" id="cd12148">
    <property type="entry name" value="fungal_TF_MHR"/>
    <property type="match status" value="1"/>
</dbReference>
<evidence type="ECO:0000259" key="7">
    <source>
        <dbReference type="Pfam" id="PF04082"/>
    </source>
</evidence>
<dbReference type="PANTHER" id="PTHR47338">
    <property type="entry name" value="ZN(II)2CYS6 TRANSCRIPTION FACTOR (EUROFUNG)-RELATED"/>
    <property type="match status" value="1"/>
</dbReference>
<sequence>MHDILTKTSRHLELPISYLALQIVEGLGVHSPEHPTLTPVPSQEFVQRSIEREAIRRIFWLIHLLDVMASIYFKKPVTFTDSELRLRLPVDETSFELGVHSTLPDPETASNPSAMLMEAENKMKEWDRTLPEHLRFSEQSLQVQQSMFETSSNTGAWCWCNIHIHHASSVLALHTGRRPRPDASEALRKIDLILQMLGDRAKNSILSCVFFIDLWVLLFGLLSSIGSGMTLRFANGLMNTRKVGVLQLLSLCKTGVPIRPLRNSTSTLIHILNNPSSSTRTILLMDIPNSHIGDFLMFVILALR</sequence>
<evidence type="ECO:0000256" key="2">
    <source>
        <dbReference type="ARBA" id="ARBA00022723"/>
    </source>
</evidence>